<dbReference type="RefSeq" id="WP_069854527.1">
    <property type="nucleotide sequence ID" value="NZ_LNPX01000028.1"/>
</dbReference>
<dbReference type="Proteomes" id="UP000095464">
    <property type="component" value="Unassembled WGS sequence"/>
</dbReference>
<dbReference type="InterPro" id="IPR009812">
    <property type="entry name" value="DUF1381"/>
</dbReference>
<organism evidence="1 2">
    <name type="scientific">Staphylococcus equorum</name>
    <dbReference type="NCBI Taxonomy" id="246432"/>
    <lineage>
        <taxon>Bacteria</taxon>
        <taxon>Bacillati</taxon>
        <taxon>Bacillota</taxon>
        <taxon>Bacilli</taxon>
        <taxon>Bacillales</taxon>
        <taxon>Staphylococcaceae</taxon>
        <taxon>Staphylococcus</taxon>
    </lineage>
</organism>
<dbReference type="Pfam" id="PF07129">
    <property type="entry name" value="DUF1381"/>
    <property type="match status" value="1"/>
</dbReference>
<dbReference type="AlphaFoldDB" id="A0AAP7IDV9"/>
<gene>
    <name evidence="1" type="ORF">ASS94_07040</name>
</gene>
<sequence length="91" mass="10791">MQYLIRHITDSTNHTFTEVIKPRENERYEIVSAESKEEAEEKYKDKKVCPNCESWNTDTEYAYALSKPILTIIQCYNCGFKDDWATRKDSE</sequence>
<name>A0AAP7IDV9_9STAP</name>
<accession>A0AAP7IDV9</accession>
<dbReference type="EMBL" id="LNPX01000028">
    <property type="protein sequence ID" value="OEK56339.1"/>
    <property type="molecule type" value="Genomic_DNA"/>
</dbReference>
<evidence type="ECO:0000313" key="1">
    <source>
        <dbReference type="EMBL" id="OEK56339.1"/>
    </source>
</evidence>
<proteinExistence type="predicted"/>
<protein>
    <submittedName>
        <fullName evidence="1">Uncharacterized protein</fullName>
    </submittedName>
</protein>
<reference evidence="2" key="1">
    <citation type="submission" date="2015-11" db="EMBL/GenBank/DDBJ databases">
        <title>Genomic diversity of Staphylococcus saprophyticus strains from urinary tract infections, animal surfaces, and fermented foods.</title>
        <authorList>
            <person name="Wolfe B.E."/>
        </authorList>
    </citation>
    <scope>NUCLEOTIDE SEQUENCE [LARGE SCALE GENOMIC DNA]</scope>
    <source>
        <strain evidence="2">738_7</strain>
    </source>
</reference>
<evidence type="ECO:0000313" key="2">
    <source>
        <dbReference type="Proteomes" id="UP000095464"/>
    </source>
</evidence>
<comment type="caution">
    <text evidence="1">The sequence shown here is derived from an EMBL/GenBank/DDBJ whole genome shotgun (WGS) entry which is preliminary data.</text>
</comment>